<dbReference type="OrthoDB" id="7029750at2"/>
<feature type="coiled-coil region" evidence="1">
    <location>
        <begin position="558"/>
        <end position="585"/>
    </location>
</feature>
<organism evidence="3 4">
    <name type="scientific">Photobacterium swingsii</name>
    <dbReference type="NCBI Taxonomy" id="680026"/>
    <lineage>
        <taxon>Bacteria</taxon>
        <taxon>Pseudomonadati</taxon>
        <taxon>Pseudomonadota</taxon>
        <taxon>Gammaproteobacteria</taxon>
        <taxon>Vibrionales</taxon>
        <taxon>Vibrionaceae</taxon>
        <taxon>Photobacterium</taxon>
    </lineage>
</organism>
<dbReference type="AlphaFoldDB" id="A0A2T3P2P2"/>
<dbReference type="STRING" id="680026.AB733_20205"/>
<dbReference type="InterPro" id="IPR027417">
    <property type="entry name" value="P-loop_NTPase"/>
</dbReference>
<dbReference type="RefSeq" id="WP_107302960.1">
    <property type="nucleotide sequence ID" value="NZ_AP024853.1"/>
</dbReference>
<accession>A0A2T3P2P2</accession>
<keyword evidence="4" id="KW-1185">Reference proteome</keyword>
<dbReference type="PANTHER" id="PTHR32114">
    <property type="entry name" value="ABC TRANSPORTER ABCH.3"/>
    <property type="match status" value="1"/>
</dbReference>
<dbReference type="InterPro" id="IPR038729">
    <property type="entry name" value="Rad50/SbcC_AAA"/>
</dbReference>
<evidence type="ECO:0000313" key="4">
    <source>
        <dbReference type="Proteomes" id="UP000240481"/>
    </source>
</evidence>
<feature type="coiled-coil region" evidence="1">
    <location>
        <begin position="286"/>
        <end position="340"/>
    </location>
</feature>
<name>A0A2T3P2P2_9GAMM</name>
<sequence length="1043" mass="121373">MKIKKVEIQAFRAYDLMEDSVFDFSIKNNDIADFISIYAPNGFGKTSFYDAVEWGVTNNISRFLRREKENKLSAKAESKKSTLGKYIFRNKFSLKDTDTFVKLYTDSTEIENVFDHKKLRSTQRDTKFDSDATKKGTEYLLDVILSQDSIDSFLKEDDSFLRYTKFMDSFGDKEVDKKYRVIIDLIKINKSKISDCNKNLINLKKELKSDFDDEILTKINSAIKGFNKNNTKIPLISPSFTEKEDLEFSNALTERTKDIEFKITDLEKKQNLIESTFSNKSEFFDYSSNKEKIIKLESEIRELKNIDKLFGKKDELNTKIATSRKNLNDLEKNKVELEELYKIFSNFIEVKENIRKVNDKISTFKSKLEGKSFTLSEKIKTLSVEKTKQKSLDGELRSFQEKIENSSGLYQKLALEKTYSINIKNVIEKYKSIVELRDSRVSYQDEKIKNYNHSISLIKNDRYPDLFESDLESLKVKVDEIKSNNLHILNLKEELETLTIKINDNGELNKEIKQLIKLGSDIVSKNKLSNCPLCKKNHGDFSTLAKRISNNPLIDNSFNELIKNKSDLENELRIVKKNVSAIKNDVISCFESIINIESVELENRRYKLFKSRNKLLEKSKELILIEDRISALTIETNGLENDTYISQLLSEVKSIEAVIANSRADLNISLESIKTIEKEIALLKTEVDSSQEQLKFLQGNVHYLKVVNYIETVSTVEDFKQDHINDSIFKLMDRIQVCKDEILSLVKQEKIIEEEISDKPLSDFVSIINDKSKLFDNLINFNRHVEQFFSNNFDKDLVKLEITDLHKTLSDESDVIKRDVSVMQMKLIEIEKIKEYKENVIPFLKHQKNYSDYVKYLDEKKFLEEVVSEELKRERRKLSNHIHDNVRSFFHQDLINSLYSKIDPHPKYKKISFECDFSNDKPRLDVFISGESGNIVPTLYFSSAQLNILSLSIFLAKALNVKDDDKNPVNCIFIDDPIQAMDSINILSVIDLFRSIVVNMGKQIILSTHDENFYNLLQKKIPEDLFKSRYIELESFGKVKKEA</sequence>
<keyword evidence="1" id="KW-0175">Coiled coil</keyword>
<dbReference type="Proteomes" id="UP000240481">
    <property type="component" value="Unassembled WGS sequence"/>
</dbReference>
<feature type="coiled-coil region" evidence="1">
    <location>
        <begin position="673"/>
        <end position="700"/>
    </location>
</feature>
<evidence type="ECO:0000256" key="1">
    <source>
        <dbReference type="SAM" id="Coils"/>
    </source>
</evidence>
<reference evidence="3 4" key="1">
    <citation type="submission" date="2018-01" db="EMBL/GenBank/DDBJ databases">
        <title>Whole genome sequencing of Histamine producing bacteria.</title>
        <authorList>
            <person name="Butler K."/>
        </authorList>
    </citation>
    <scope>NUCLEOTIDE SEQUENCE [LARGE SCALE GENOMIC DNA]</scope>
    <source>
        <strain evidence="3 4">DSM 24669</strain>
    </source>
</reference>
<dbReference type="SUPFAM" id="SSF52540">
    <property type="entry name" value="P-loop containing nucleoside triphosphate hydrolases"/>
    <property type="match status" value="1"/>
</dbReference>
<dbReference type="Pfam" id="PF13476">
    <property type="entry name" value="AAA_23"/>
    <property type="match status" value="1"/>
</dbReference>
<protein>
    <recommendedName>
        <fullName evidence="2">Rad50/SbcC-type AAA domain-containing protein</fullName>
    </recommendedName>
</protein>
<dbReference type="PANTHER" id="PTHR32114:SF2">
    <property type="entry name" value="ABC TRANSPORTER ABCH.3"/>
    <property type="match status" value="1"/>
</dbReference>
<comment type="caution">
    <text evidence="3">The sequence shown here is derived from an EMBL/GenBank/DDBJ whole genome shotgun (WGS) entry which is preliminary data.</text>
</comment>
<dbReference type="Gene3D" id="3.40.50.300">
    <property type="entry name" value="P-loop containing nucleotide triphosphate hydrolases"/>
    <property type="match status" value="2"/>
</dbReference>
<proteinExistence type="predicted"/>
<feature type="domain" description="Rad50/SbcC-type AAA" evidence="2">
    <location>
        <begin position="5"/>
        <end position="227"/>
    </location>
</feature>
<evidence type="ECO:0000313" key="3">
    <source>
        <dbReference type="EMBL" id="PSW22764.1"/>
    </source>
</evidence>
<dbReference type="GO" id="GO:0016887">
    <property type="term" value="F:ATP hydrolysis activity"/>
    <property type="evidence" value="ECO:0007669"/>
    <property type="project" value="InterPro"/>
</dbReference>
<dbReference type="GO" id="GO:0006302">
    <property type="term" value="P:double-strand break repair"/>
    <property type="evidence" value="ECO:0007669"/>
    <property type="project" value="InterPro"/>
</dbReference>
<gene>
    <name evidence="3" type="ORF">C9I94_18445</name>
</gene>
<evidence type="ECO:0000259" key="2">
    <source>
        <dbReference type="Pfam" id="PF13476"/>
    </source>
</evidence>
<dbReference type="EMBL" id="PYLZ01000011">
    <property type="protein sequence ID" value="PSW22764.1"/>
    <property type="molecule type" value="Genomic_DNA"/>
</dbReference>